<keyword evidence="3" id="KW-1185">Reference proteome</keyword>
<comment type="caution">
    <text evidence="2">The sequence shown here is derived from an EMBL/GenBank/DDBJ whole genome shotgun (WGS) entry which is preliminary data.</text>
</comment>
<sequence length="495" mass="52343">MRSLSRAGVGLAIGGAALALLFATASVLNDAWIARSAAESALKPPRERAYSVHVDVLTPETVAPIITTYGHLVSGRTLELRAAVAGRLVHLTDNFRDGGMVQEGELLWSVDPAKLQTAVALAETDLAEATAGVAEAASALELAKLEAAAAAEQLDLRTQAAERQQGLRDRGVATAADVEAAGLAKSAAEQTLLNRRQVVAGDEAKLSQARILLSRREIALQEARRALADAELRAPFAGVLSDVTANAGGLVSTNERLGALIDPQQIEVAFRVTGAQFARVLNDSGALRKAAVEVLVERGRSTTVLAATLDRAGVETDEGQTGRLVYARLTDPDPNFVQPGDFVTLRIPERPMDGVARLPSSALTSDGRLLVLGEGNRLEEVQTRLLRLQGDEVIVADVPFGKQYVTVRAQQLGAGLVVSPVKPAEPATAAAATTVPTAPETIALDEDRRAAIIAFIEASEQMTPDKRAQWLDQLNQPEVPIATVEKFEAKMAEGQ</sequence>
<dbReference type="Gene3D" id="2.40.30.170">
    <property type="match status" value="1"/>
</dbReference>
<evidence type="ECO:0000313" key="3">
    <source>
        <dbReference type="Proteomes" id="UP001348149"/>
    </source>
</evidence>
<evidence type="ECO:0000313" key="2">
    <source>
        <dbReference type="EMBL" id="MEC3860461.1"/>
    </source>
</evidence>
<evidence type="ECO:0000259" key="1">
    <source>
        <dbReference type="Pfam" id="PF25917"/>
    </source>
</evidence>
<gene>
    <name evidence="2" type="ORF">VK792_04125</name>
</gene>
<proteinExistence type="predicted"/>
<organism evidence="2 3">
    <name type="scientific">Mesobacterium hydrothermale</name>
    <dbReference type="NCBI Taxonomy" id="3111907"/>
    <lineage>
        <taxon>Bacteria</taxon>
        <taxon>Pseudomonadati</taxon>
        <taxon>Pseudomonadota</taxon>
        <taxon>Alphaproteobacteria</taxon>
        <taxon>Rhodobacterales</taxon>
        <taxon>Roseobacteraceae</taxon>
        <taxon>Mesobacterium</taxon>
    </lineage>
</organism>
<dbReference type="Gene3D" id="2.40.50.100">
    <property type="match status" value="1"/>
</dbReference>
<feature type="domain" description="Multidrug resistance protein MdtA-like barrel-sandwich hybrid" evidence="1">
    <location>
        <begin position="76"/>
        <end position="260"/>
    </location>
</feature>
<reference evidence="2 3" key="1">
    <citation type="submission" date="2024-01" db="EMBL/GenBank/DDBJ databases">
        <title>Mesobacterium rodlantinim sp. nov., isolated from shallow sea hydrothermal systems off Kueishantao Island.</title>
        <authorList>
            <person name="Su Z."/>
            <person name="Tang K."/>
        </authorList>
    </citation>
    <scope>NUCLEOTIDE SEQUENCE [LARGE SCALE GENOMIC DNA]</scope>
    <source>
        <strain evidence="2 3">TK19101</strain>
    </source>
</reference>
<dbReference type="SUPFAM" id="SSF111369">
    <property type="entry name" value="HlyD-like secretion proteins"/>
    <property type="match status" value="1"/>
</dbReference>
<name>A0ABU6HDJ7_9RHOB</name>
<dbReference type="RefSeq" id="WP_326296087.1">
    <property type="nucleotide sequence ID" value="NZ_JAYLLH010000004.1"/>
</dbReference>
<dbReference type="InterPro" id="IPR058625">
    <property type="entry name" value="MdtA-like_BSH"/>
</dbReference>
<dbReference type="Gene3D" id="1.10.287.470">
    <property type="entry name" value="Helix hairpin bin"/>
    <property type="match status" value="1"/>
</dbReference>
<dbReference type="Pfam" id="PF25917">
    <property type="entry name" value="BSH_RND"/>
    <property type="match status" value="1"/>
</dbReference>
<dbReference type="PANTHER" id="PTHR30469:SF15">
    <property type="entry name" value="HLYD FAMILY OF SECRETION PROTEINS"/>
    <property type="match status" value="1"/>
</dbReference>
<accession>A0ABU6HDJ7</accession>
<dbReference type="EMBL" id="JAYLLH010000004">
    <property type="protein sequence ID" value="MEC3860461.1"/>
    <property type="molecule type" value="Genomic_DNA"/>
</dbReference>
<dbReference type="PANTHER" id="PTHR30469">
    <property type="entry name" value="MULTIDRUG RESISTANCE PROTEIN MDTA"/>
    <property type="match status" value="1"/>
</dbReference>
<dbReference type="Proteomes" id="UP001348149">
    <property type="component" value="Unassembled WGS sequence"/>
</dbReference>
<protein>
    <submittedName>
        <fullName evidence="2">HlyD family efflux transporter periplasmic adaptor subunit</fullName>
    </submittedName>
</protein>